<dbReference type="EMBL" id="JAULSO010000003">
    <property type="protein sequence ID" value="KAK3685796.1"/>
    <property type="molecule type" value="Genomic_DNA"/>
</dbReference>
<dbReference type="InterPro" id="IPR001810">
    <property type="entry name" value="F-box_dom"/>
</dbReference>
<sequence length="693" mass="76494">MAEMISRLEKGRALMAEAQYPAALSSLMKAVNQCPCAPAAHGKDKSCNISQCTAAVQSPDSDALYNAVSGPCPCGFSWPRCTRPVHIEALDTLADCLARTNHYAAAFSTALGIIRLDPASAAGYCRVAHVIRPLSKQDQPSNDALARSLAVVLRDAKLPSAAKLRDMIKLFVKSGLHNTEKYRHSPDDLYNAVLHKMAHSLKMPESRRDPIKKFPREIVGMIFSYLDRTTLSRCTRVSKVWSHYVVSDNMLWGDIRLERPRNPGRFFGSFLNKHHQYIKSLVIDDLSDFALSESKVRMIATGLLNLERLHLGFNMKKCFPSSAATPSWGRPGFHLTKLTELSLANVDPLDLRFLLPPLLGLAGDSLEQLDLITTSNEFLFAQPIPSLTPKLKKLRLICRDTVAILSMKPLIANTPNLEQLYLDGFFLSLDRNGHLTSEEIGDWPALHSITLGAKTALAGARSSTVALRRTIPPLPSSMRRIEIACHDPSVAYNVLFTVDTYDDSTVLAPGGNESLAPAFPRLEVFRCRSAIPASLLREVVRPAAQSGTLKVLELTAEPSPSLRYDVPQALDPALVDVASPAKDWAFAASPSVHTLGLHGFNWATHHLRFDGRPFVDWLGCFPKVETLKVFPGEYPDTASLMIELVRRPGIKTIHQKALRGVEWDEARRLAKQKGVQLHHTVNPFGDIGWPIVG</sequence>
<dbReference type="AlphaFoldDB" id="A0AAE0X652"/>
<reference evidence="2" key="2">
    <citation type="submission" date="2023-06" db="EMBL/GenBank/DDBJ databases">
        <authorList>
            <consortium name="Lawrence Berkeley National Laboratory"/>
            <person name="Haridas S."/>
            <person name="Hensen N."/>
            <person name="Bonometti L."/>
            <person name="Westerberg I."/>
            <person name="Brannstrom I.O."/>
            <person name="Guillou S."/>
            <person name="Cros-Aarteil S."/>
            <person name="Calhoun S."/>
            <person name="Kuo A."/>
            <person name="Mondo S."/>
            <person name="Pangilinan J."/>
            <person name="Riley R."/>
            <person name="Labutti K."/>
            <person name="Andreopoulos B."/>
            <person name="Lipzen A."/>
            <person name="Chen C."/>
            <person name="Yanf M."/>
            <person name="Daum C."/>
            <person name="Ng V."/>
            <person name="Clum A."/>
            <person name="Steindorff A."/>
            <person name="Ohm R."/>
            <person name="Martin F."/>
            <person name="Silar P."/>
            <person name="Natvig D."/>
            <person name="Lalanne C."/>
            <person name="Gautier V."/>
            <person name="Ament-Velasquez S.L."/>
            <person name="Kruys A."/>
            <person name="Hutchinson M.I."/>
            <person name="Powell A.J."/>
            <person name="Barry K."/>
            <person name="Miller A.N."/>
            <person name="Grigoriev I.V."/>
            <person name="Debuchy R."/>
            <person name="Gladieux P."/>
            <person name="Thoren M.H."/>
            <person name="Johannesson H."/>
        </authorList>
    </citation>
    <scope>NUCLEOTIDE SEQUENCE</scope>
    <source>
        <strain evidence="2">CBS 314.62</strain>
    </source>
</reference>
<dbReference type="PROSITE" id="PS50181">
    <property type="entry name" value="FBOX"/>
    <property type="match status" value="1"/>
</dbReference>
<evidence type="ECO:0000259" key="1">
    <source>
        <dbReference type="PROSITE" id="PS50181"/>
    </source>
</evidence>
<dbReference type="SUPFAM" id="SSF81383">
    <property type="entry name" value="F-box domain"/>
    <property type="match status" value="1"/>
</dbReference>
<comment type="caution">
    <text evidence="2">The sequence shown here is derived from an EMBL/GenBank/DDBJ whole genome shotgun (WGS) entry which is preliminary data.</text>
</comment>
<protein>
    <recommendedName>
        <fullName evidence="1">F-box domain-containing protein</fullName>
    </recommendedName>
</protein>
<organism evidence="2 3">
    <name type="scientific">Podospora appendiculata</name>
    <dbReference type="NCBI Taxonomy" id="314037"/>
    <lineage>
        <taxon>Eukaryota</taxon>
        <taxon>Fungi</taxon>
        <taxon>Dikarya</taxon>
        <taxon>Ascomycota</taxon>
        <taxon>Pezizomycotina</taxon>
        <taxon>Sordariomycetes</taxon>
        <taxon>Sordariomycetidae</taxon>
        <taxon>Sordariales</taxon>
        <taxon>Podosporaceae</taxon>
        <taxon>Podospora</taxon>
    </lineage>
</organism>
<keyword evidence="3" id="KW-1185">Reference proteome</keyword>
<dbReference type="Gene3D" id="1.25.40.10">
    <property type="entry name" value="Tetratricopeptide repeat domain"/>
    <property type="match status" value="1"/>
</dbReference>
<dbReference type="SUPFAM" id="SSF52047">
    <property type="entry name" value="RNI-like"/>
    <property type="match status" value="1"/>
</dbReference>
<dbReference type="InterPro" id="IPR036047">
    <property type="entry name" value="F-box-like_dom_sf"/>
</dbReference>
<accession>A0AAE0X652</accession>
<evidence type="ECO:0000313" key="2">
    <source>
        <dbReference type="EMBL" id="KAK3685796.1"/>
    </source>
</evidence>
<name>A0AAE0X652_9PEZI</name>
<dbReference type="InterPro" id="IPR011990">
    <property type="entry name" value="TPR-like_helical_dom_sf"/>
</dbReference>
<dbReference type="SUPFAM" id="SSF48452">
    <property type="entry name" value="TPR-like"/>
    <property type="match status" value="1"/>
</dbReference>
<reference evidence="2" key="1">
    <citation type="journal article" date="2023" name="Mol. Phylogenet. Evol.">
        <title>Genome-scale phylogeny and comparative genomics of the fungal order Sordariales.</title>
        <authorList>
            <person name="Hensen N."/>
            <person name="Bonometti L."/>
            <person name="Westerberg I."/>
            <person name="Brannstrom I.O."/>
            <person name="Guillou S."/>
            <person name="Cros-Aarteil S."/>
            <person name="Calhoun S."/>
            <person name="Haridas S."/>
            <person name="Kuo A."/>
            <person name="Mondo S."/>
            <person name="Pangilinan J."/>
            <person name="Riley R."/>
            <person name="LaButti K."/>
            <person name="Andreopoulos B."/>
            <person name="Lipzen A."/>
            <person name="Chen C."/>
            <person name="Yan M."/>
            <person name="Daum C."/>
            <person name="Ng V."/>
            <person name="Clum A."/>
            <person name="Steindorff A."/>
            <person name="Ohm R.A."/>
            <person name="Martin F."/>
            <person name="Silar P."/>
            <person name="Natvig D.O."/>
            <person name="Lalanne C."/>
            <person name="Gautier V."/>
            <person name="Ament-Velasquez S.L."/>
            <person name="Kruys A."/>
            <person name="Hutchinson M.I."/>
            <person name="Powell A.J."/>
            <person name="Barry K."/>
            <person name="Miller A.N."/>
            <person name="Grigoriev I.V."/>
            <person name="Debuchy R."/>
            <person name="Gladieux P."/>
            <person name="Hiltunen Thoren M."/>
            <person name="Johannesson H."/>
        </authorList>
    </citation>
    <scope>NUCLEOTIDE SEQUENCE</scope>
    <source>
        <strain evidence="2">CBS 314.62</strain>
    </source>
</reference>
<evidence type="ECO:0000313" key="3">
    <source>
        <dbReference type="Proteomes" id="UP001270362"/>
    </source>
</evidence>
<dbReference type="Pfam" id="PF12937">
    <property type="entry name" value="F-box-like"/>
    <property type="match status" value="1"/>
</dbReference>
<dbReference type="Gene3D" id="3.80.10.10">
    <property type="entry name" value="Ribonuclease Inhibitor"/>
    <property type="match status" value="1"/>
</dbReference>
<gene>
    <name evidence="2" type="ORF">B0T22DRAFT_381673</name>
</gene>
<dbReference type="InterPro" id="IPR032675">
    <property type="entry name" value="LRR_dom_sf"/>
</dbReference>
<proteinExistence type="predicted"/>
<dbReference type="Gene3D" id="1.20.1280.50">
    <property type="match status" value="1"/>
</dbReference>
<feature type="domain" description="F-box" evidence="1">
    <location>
        <begin position="208"/>
        <end position="255"/>
    </location>
</feature>
<dbReference type="Proteomes" id="UP001270362">
    <property type="component" value="Unassembled WGS sequence"/>
</dbReference>